<keyword evidence="2" id="KW-0547">Nucleotide-binding</keyword>
<proteinExistence type="inferred from homology"/>
<dbReference type="CDD" id="cd18808">
    <property type="entry name" value="SF1_C_Upf1"/>
    <property type="match status" value="1"/>
</dbReference>
<dbReference type="SUPFAM" id="SSF52540">
    <property type="entry name" value="P-loop containing nucleoside triphosphate hydrolases"/>
    <property type="match status" value="1"/>
</dbReference>
<accession>A0ABS5KGE7</accession>
<keyword evidence="5 9" id="KW-0067">ATP-binding</keyword>
<dbReference type="InterPro" id="IPR047187">
    <property type="entry name" value="SF1_C_Upf1"/>
</dbReference>
<evidence type="ECO:0000259" key="8">
    <source>
        <dbReference type="Pfam" id="PF13087"/>
    </source>
</evidence>
<keyword evidence="10" id="KW-1185">Reference proteome</keyword>
<sequence length="1108" mass="120601">MEFFSPPSIRVKPSDDGVFVLQHNRVPPWHPQHPVHRDEEFKLRKGCTWQHTVFGGVFALERMRDAVVDVFGDDPRYRDERLSGRTALFALTVTATGRVVKDSAVLSTCAWAVGRTLKLGPQDPKWLDDTDWRLAQAEFGEAVRSLAGPTVPTIGQAGAKKLISPDEETTPEPGATDGTSGEAGDHDSDSPVPGDRGRPLTAADLLTLRTTLARQLGVEQALDPASVWVVSRQVPTKAAEGSGNDFLNSFILNDLARAAEALDAGSASAPLTAYLCPGDAIDTVSRIDVRERPDAVLAATEPTRTPAGRWVSKTAHPLVLSQQFAVNRILGPETADSQVPVFAVNGPPGTGKTTMLRDVIAGLVVHRAERLAELSRPEAGFVGGLSWSTENWRKTVRPLKPELTGFEMVVACANNGAAKNITHEFPGPTGIDDSWWDAARDVDFFADAASIALGLEQSKPDGRAWAALAGALGAMKYRKAFVQRIWWGVTAEEERSAAREERDPERSGAGLADILTAHNRGGEPVDWPAAVARFRAAKAAVDALATLRQAAADAGREMADLALTIKALTESANDLRRRTHRADTEREEAESALSDATSAGETARQARAEHATWQPKFWVVLSTWGRAGREWSERDRTLAAAVDTADAACAVVRHAVDDAVGRSNRLHRQLTETTDQLTAATRQLDRVQDKQKQALSAWPGYVPTSEVLADDAQREMLAPWSDQQITEARTRLFLEALRLHKAFILANGRVMRQNLYAAFDVINGTVPENVDHEAAKAAWQSLFLAVPVVSTTFASAGRLFSHLGPEDLGWVFIDEAGQAAPQNACGALLRARRAVIVGDPLQLEPVVTLPHTVQQALREHFAVDEQWLPGWTSVQAVADRLAPHGTWLDVPGPDGTTDRTWVGAPLRVHRRCDDPMFTISNTIAYGGTLMVNGKPPVQPAHDPYTALPSSRWEHVEAPDATGTWIPAEGEHARRIVDRLLAQGVDPAQIKVISPFRDVVDGLKGLKLNLPGGEAVGTIHTMQGKEADIVLLVLGSDPRKPGQRGWAAAKPNLLNVAASRAKRRLYVIGNRDLWKNERYFAELARRLETRLRTEAAEARVPRREQPTGE</sequence>
<name>A0ABS5KGE7_9ACTN</name>
<dbReference type="PANTHER" id="PTHR43788">
    <property type="entry name" value="DNA2/NAM7 HELICASE FAMILY MEMBER"/>
    <property type="match status" value="1"/>
</dbReference>
<evidence type="ECO:0000256" key="1">
    <source>
        <dbReference type="ARBA" id="ARBA00007913"/>
    </source>
</evidence>
<evidence type="ECO:0000259" key="7">
    <source>
        <dbReference type="Pfam" id="PF13086"/>
    </source>
</evidence>
<evidence type="ECO:0000313" key="9">
    <source>
        <dbReference type="EMBL" id="MBS2545249.1"/>
    </source>
</evidence>
<evidence type="ECO:0000256" key="3">
    <source>
        <dbReference type="ARBA" id="ARBA00022801"/>
    </source>
</evidence>
<dbReference type="GO" id="GO:0005524">
    <property type="term" value="F:ATP binding"/>
    <property type="evidence" value="ECO:0007669"/>
    <property type="project" value="UniProtKB-KW"/>
</dbReference>
<evidence type="ECO:0000256" key="4">
    <source>
        <dbReference type="ARBA" id="ARBA00022806"/>
    </source>
</evidence>
<dbReference type="EMBL" id="JAAFYZ010000001">
    <property type="protein sequence ID" value="MBS2545249.1"/>
    <property type="molecule type" value="Genomic_DNA"/>
</dbReference>
<organism evidence="9 10">
    <name type="scientific">Catenulispora pinistramenti</name>
    <dbReference type="NCBI Taxonomy" id="2705254"/>
    <lineage>
        <taxon>Bacteria</taxon>
        <taxon>Bacillati</taxon>
        <taxon>Actinomycetota</taxon>
        <taxon>Actinomycetes</taxon>
        <taxon>Catenulisporales</taxon>
        <taxon>Catenulisporaceae</taxon>
        <taxon>Catenulispora</taxon>
    </lineage>
</organism>
<keyword evidence="4" id="KW-0347">Helicase</keyword>
<evidence type="ECO:0000313" key="10">
    <source>
        <dbReference type="Proteomes" id="UP000730482"/>
    </source>
</evidence>
<evidence type="ECO:0000256" key="5">
    <source>
        <dbReference type="ARBA" id="ARBA00022840"/>
    </source>
</evidence>
<reference evidence="9 10" key="1">
    <citation type="submission" date="2020-02" db="EMBL/GenBank/DDBJ databases">
        <title>Acidophilic actinobacteria isolated from forest soil.</title>
        <authorList>
            <person name="Golinska P."/>
        </authorList>
    </citation>
    <scope>NUCLEOTIDE SEQUENCE [LARGE SCALE GENOMIC DNA]</scope>
    <source>
        <strain evidence="9 10">NL8</strain>
    </source>
</reference>
<comment type="caution">
    <text evidence="9">The sequence shown here is derived from an EMBL/GenBank/DDBJ whole genome shotgun (WGS) entry which is preliminary data.</text>
</comment>
<dbReference type="InterPro" id="IPR041677">
    <property type="entry name" value="DNA2/NAM7_AAA_11"/>
</dbReference>
<feature type="domain" description="DNA2/NAM7 helicase helicase" evidence="7">
    <location>
        <begin position="780"/>
        <end position="847"/>
    </location>
</feature>
<dbReference type="Proteomes" id="UP000730482">
    <property type="component" value="Unassembled WGS sequence"/>
</dbReference>
<dbReference type="InterPro" id="IPR027417">
    <property type="entry name" value="P-loop_NTPase"/>
</dbReference>
<feature type="domain" description="DNA2/NAM7 helicase-like C-terminal" evidence="8">
    <location>
        <begin position="954"/>
        <end position="1070"/>
    </location>
</feature>
<dbReference type="InterPro" id="IPR041679">
    <property type="entry name" value="DNA2/NAM7-like_C"/>
</dbReference>
<feature type="region of interest" description="Disordered" evidence="6">
    <location>
        <begin position="576"/>
        <end position="602"/>
    </location>
</feature>
<dbReference type="Gene3D" id="3.40.50.300">
    <property type="entry name" value="P-loop containing nucleotide triphosphate hydrolases"/>
    <property type="match status" value="3"/>
</dbReference>
<dbReference type="PANTHER" id="PTHR43788:SF8">
    <property type="entry name" value="DNA-BINDING PROTEIN SMUBP-2"/>
    <property type="match status" value="1"/>
</dbReference>
<protein>
    <submittedName>
        <fullName evidence="9">ATP-binding protein</fullName>
    </submittedName>
</protein>
<dbReference type="RefSeq" id="WP_212006922.1">
    <property type="nucleotide sequence ID" value="NZ_JAAFYZ010000001.1"/>
</dbReference>
<gene>
    <name evidence="9" type="ORF">KGQ19_00055</name>
</gene>
<dbReference type="Pfam" id="PF13086">
    <property type="entry name" value="AAA_11"/>
    <property type="match status" value="1"/>
</dbReference>
<feature type="region of interest" description="Disordered" evidence="6">
    <location>
        <begin position="156"/>
        <end position="199"/>
    </location>
</feature>
<comment type="similarity">
    <text evidence="1">Belongs to the DNA2/NAM7 helicase family.</text>
</comment>
<dbReference type="InterPro" id="IPR050534">
    <property type="entry name" value="Coronavir_polyprotein_1ab"/>
</dbReference>
<evidence type="ECO:0000256" key="6">
    <source>
        <dbReference type="SAM" id="MobiDB-lite"/>
    </source>
</evidence>
<evidence type="ECO:0000256" key="2">
    <source>
        <dbReference type="ARBA" id="ARBA00022741"/>
    </source>
</evidence>
<keyword evidence="3" id="KW-0378">Hydrolase</keyword>
<dbReference type="Pfam" id="PF13087">
    <property type="entry name" value="AAA_12"/>
    <property type="match status" value="1"/>
</dbReference>